<sequence>MTAISKDERDCFLKQLQIPFDEVSKKNITVSFQDCQSLEVSLVRKDYAYELNGLSTNDIGDNQIIFYSKNDKVAPYDLLRHFRNCAAHKDRIKTEERTNCKYYTFTDIDKGQPTMLAVISYKIWDKYILSLYRLILNNPIYECEQYQKTSITHKIDLNKILRK</sequence>
<gene>
    <name evidence="1" type="ORF">GTC17254_02430</name>
</gene>
<organism evidence="1">
    <name type="scientific">Prevotella sp. GTC17254</name>
    <dbReference type="NCBI Taxonomy" id="3236794"/>
    <lineage>
        <taxon>Bacteria</taxon>
        <taxon>Pseudomonadati</taxon>
        <taxon>Bacteroidota</taxon>
        <taxon>Bacteroidia</taxon>
        <taxon>Bacteroidales</taxon>
        <taxon>Prevotellaceae</taxon>
        <taxon>Prevotella</taxon>
    </lineage>
</organism>
<dbReference type="EMBL" id="AP035786">
    <property type="protein sequence ID" value="BFO72646.1"/>
    <property type="molecule type" value="Genomic_DNA"/>
</dbReference>
<evidence type="ECO:0000313" key="1">
    <source>
        <dbReference type="EMBL" id="BFO72646.1"/>
    </source>
</evidence>
<protein>
    <recommendedName>
        <fullName evidence="2">pEK499-p136 HEPN domain-containing protein</fullName>
    </recommendedName>
</protein>
<evidence type="ECO:0008006" key="2">
    <source>
        <dbReference type="Google" id="ProtNLM"/>
    </source>
</evidence>
<dbReference type="AlphaFoldDB" id="A0AB33ISA0"/>
<name>A0AB33ISA0_9BACT</name>
<accession>A0AB33ISA0</accession>
<reference evidence="1" key="1">
    <citation type="submission" date="2024-07" db="EMBL/GenBank/DDBJ databases">
        <title>Complete genome sequence of Prevotella sp. YM-2024 GTC17254.</title>
        <authorList>
            <person name="Hayashi M."/>
            <person name="Muto Y."/>
            <person name="Tanaka K."/>
            <person name="Niwa H."/>
        </authorList>
    </citation>
    <scope>NUCLEOTIDE SEQUENCE</scope>
    <source>
        <strain evidence="1">GTC17254</strain>
    </source>
</reference>
<proteinExistence type="predicted"/>